<reference evidence="2" key="1">
    <citation type="submission" date="2016-11" db="EMBL/GenBank/DDBJ databases">
        <authorList>
            <person name="Varghese N."/>
            <person name="Submissions S."/>
        </authorList>
    </citation>
    <scope>NUCLEOTIDE SEQUENCE [LARGE SCALE GENOMIC DNA]</scope>
    <source>
        <strain evidence="2">UWOS</strain>
    </source>
</reference>
<keyword evidence="2" id="KW-1185">Reference proteome</keyword>
<proteinExistence type="predicted"/>
<accession>A0A1M6SC44</accession>
<gene>
    <name evidence="1" type="ORF">SAMN05720469_1066</name>
</gene>
<organism evidence="1 2">
    <name type="scientific">Fibrobacter intestinalis</name>
    <dbReference type="NCBI Taxonomy" id="28122"/>
    <lineage>
        <taxon>Bacteria</taxon>
        <taxon>Pseudomonadati</taxon>
        <taxon>Fibrobacterota</taxon>
        <taxon>Fibrobacteria</taxon>
        <taxon>Fibrobacterales</taxon>
        <taxon>Fibrobacteraceae</taxon>
        <taxon>Fibrobacter</taxon>
    </lineage>
</organism>
<evidence type="ECO:0000313" key="1">
    <source>
        <dbReference type="EMBL" id="SHK42323.1"/>
    </source>
</evidence>
<protein>
    <submittedName>
        <fullName evidence="1">Uncharacterized protein</fullName>
    </submittedName>
</protein>
<dbReference type="RefSeq" id="WP_143159327.1">
    <property type="nucleotide sequence ID" value="NZ_FRAW01000006.1"/>
</dbReference>
<dbReference type="AlphaFoldDB" id="A0A1M6SC44"/>
<dbReference type="EMBL" id="FRAW01000006">
    <property type="protein sequence ID" value="SHK42323.1"/>
    <property type="molecule type" value="Genomic_DNA"/>
</dbReference>
<dbReference type="Proteomes" id="UP000184275">
    <property type="component" value="Unassembled WGS sequence"/>
</dbReference>
<name>A0A1M6SC44_9BACT</name>
<evidence type="ECO:0000313" key="2">
    <source>
        <dbReference type="Proteomes" id="UP000184275"/>
    </source>
</evidence>
<sequence length="162" mass="18662">MQKRLSDAVFENLKELIKAKNAAHESMFKFSWKKLWPFSLIWPQVDYIRIQRFMGEVKEKAILQKQFIQDNLGSSSPEEKEFLNAIPAYVDALGNSCDKLARVAEFKQNILEKKQKRDPFAFNRILKDYEDAQATLVRAGAFVQVAWGSLAPNRNKSQHAGN</sequence>